<reference evidence="2 3" key="1">
    <citation type="journal article" date="1998" name="Avian Pathol.">
        <title>Growth analysis of adenoviruses isolated from pigeons in chicken cells and serological characterization of the isolates.</title>
        <authorList>
            <person name="Hess M."/>
            <person name="Prusas C."/>
            <person name="Monreal G."/>
        </authorList>
    </citation>
    <scope>NUCLEOTIDE SEQUENCE [LARGE SCALE GENOMIC DNA]</scope>
    <source>
        <strain evidence="2 3">IDA4</strain>
    </source>
</reference>
<evidence type="ECO:0000313" key="2">
    <source>
        <dbReference type="EMBL" id="CDO33888.1"/>
    </source>
</evidence>
<accession>X5M4V3</accession>
<name>X5M4V3_9ADEN</name>
<feature type="region of interest" description="Disordered" evidence="1">
    <location>
        <begin position="1"/>
        <end position="30"/>
    </location>
</feature>
<dbReference type="KEGG" id="vg:19831567"/>
<protein>
    <submittedName>
        <fullName evidence="2">Protein ORF52</fullName>
    </submittedName>
</protein>
<keyword evidence="3" id="KW-1185">Reference proteome</keyword>
<dbReference type="RefSeq" id="YP_009047086.1">
    <property type="nucleotide sequence ID" value="NC_024474.1"/>
</dbReference>
<reference evidence="2 3" key="3">
    <citation type="journal article" date="2014" name="Virology">
        <title>Complete genome sequences of pigeon adenovirus 1 and duck adenovirus 2 extend the number of species within the genus Aviadenovirus.</title>
        <authorList>
            <person name="Marek A."/>
            <person name="Kajan G.L."/>
            <person name="Kosiol C."/>
            <person name="Harrach B."/>
            <person name="Schlotterer C."/>
            <person name="Hess M."/>
        </authorList>
    </citation>
    <scope>NUCLEOTIDE SEQUENCE [LARGE SCALE GENOMIC DNA]</scope>
    <source>
        <strain evidence="2 3">IDA4</strain>
    </source>
</reference>
<evidence type="ECO:0000256" key="1">
    <source>
        <dbReference type="SAM" id="MobiDB-lite"/>
    </source>
</evidence>
<gene>
    <name evidence="2" type="primary">ORF52</name>
</gene>
<sequence>MADRRRLRPNPLSFRRQFRRPPPAVPRSHSSLRDLMAAPVEAAAAAVSRYGAHDEEEGQVYLTSPLYHSVIMTPVPYPFCFARMTPLYDNIVREGFDISAWANAMGGFLNCQAIHTLYLIGSVRSNATRFFLDLRRALLEEPEVGFYCGFPPVPAPKPKRVVLLVGYPTMLPTHAWEHRGFNFVRNDCPYDSFTRQHLASLIANGNTERGPVCFYECQSETGFLCVRRRYLGVPTCGVCFRIPTKSRLLGPNPYDLRPVRDRVEYVDEGVVVEPMGIREQLFEHYVSDSEPLTPSESDGESEIDW</sequence>
<dbReference type="GeneID" id="19831567"/>
<dbReference type="OrthoDB" id="25930at10239"/>
<organism evidence="2 3">
    <name type="scientific">Pigeon adenovirus 1</name>
    <dbReference type="NCBI Taxonomy" id="764030"/>
    <lineage>
        <taxon>Viruses</taxon>
        <taxon>Varidnaviria</taxon>
        <taxon>Bamfordvirae</taxon>
        <taxon>Preplasmiviricota</taxon>
        <taxon>Polisuviricotina</taxon>
        <taxon>Pharingeaviricetes</taxon>
        <taxon>Rowavirales</taxon>
        <taxon>Adenoviridae</taxon>
        <taxon>Aviadenovirus</taxon>
        <taxon>Aviadenovirus columbae</taxon>
        <taxon>Pigeon aviadenovirus A</taxon>
    </lineage>
</organism>
<dbReference type="EMBL" id="FN824512">
    <property type="protein sequence ID" value="CDO33888.1"/>
    <property type="molecule type" value="Genomic_DNA"/>
</dbReference>
<reference evidence="2 3" key="2">
    <citation type="journal article" date="2010" name="J. Virol. Methods">
        <title>Classification of fowl adenoviruses by use of phylogenetic analysis and high-resolution melting-curve analysis of the hexon L1 gene region.</title>
        <authorList>
            <person name="Marek A."/>
            <person name="Gunes A."/>
            <person name="Schulz E."/>
            <person name="Hess M."/>
        </authorList>
    </citation>
    <scope>NUCLEOTIDE SEQUENCE [LARGE SCALE GENOMIC DNA]</scope>
    <source>
        <strain evidence="2 3">IDA4</strain>
    </source>
</reference>
<proteinExistence type="predicted"/>
<dbReference type="Proteomes" id="UP000098205">
    <property type="component" value="Segment"/>
</dbReference>
<evidence type="ECO:0000313" key="3">
    <source>
        <dbReference type="Proteomes" id="UP000098205"/>
    </source>
</evidence>